<gene>
    <name evidence="1" type="ORF">EJB05_20358</name>
</gene>
<name>A0A5J9UYJ9_9POAL</name>
<dbReference type="EMBL" id="RWGY01000011">
    <property type="protein sequence ID" value="TVU28823.1"/>
    <property type="molecule type" value="Genomic_DNA"/>
</dbReference>
<feature type="non-terminal residue" evidence="1">
    <location>
        <position position="1"/>
    </location>
</feature>
<dbReference type="Proteomes" id="UP000324897">
    <property type="component" value="Chromosome 1"/>
</dbReference>
<evidence type="ECO:0000313" key="1">
    <source>
        <dbReference type="EMBL" id="TVU28823.1"/>
    </source>
</evidence>
<comment type="caution">
    <text evidence="1">The sequence shown here is derived from an EMBL/GenBank/DDBJ whole genome shotgun (WGS) entry which is preliminary data.</text>
</comment>
<dbReference type="Gramene" id="TVU28823">
    <property type="protein sequence ID" value="TVU28823"/>
    <property type="gene ID" value="EJB05_20358"/>
</dbReference>
<evidence type="ECO:0000313" key="2">
    <source>
        <dbReference type="Proteomes" id="UP000324897"/>
    </source>
</evidence>
<accession>A0A5J9UYJ9</accession>
<organism evidence="1 2">
    <name type="scientific">Eragrostis curvula</name>
    <name type="common">weeping love grass</name>
    <dbReference type="NCBI Taxonomy" id="38414"/>
    <lineage>
        <taxon>Eukaryota</taxon>
        <taxon>Viridiplantae</taxon>
        <taxon>Streptophyta</taxon>
        <taxon>Embryophyta</taxon>
        <taxon>Tracheophyta</taxon>
        <taxon>Spermatophyta</taxon>
        <taxon>Magnoliopsida</taxon>
        <taxon>Liliopsida</taxon>
        <taxon>Poales</taxon>
        <taxon>Poaceae</taxon>
        <taxon>PACMAD clade</taxon>
        <taxon>Chloridoideae</taxon>
        <taxon>Eragrostideae</taxon>
        <taxon>Eragrostidinae</taxon>
        <taxon>Eragrostis</taxon>
    </lineage>
</organism>
<proteinExistence type="predicted"/>
<dbReference type="AlphaFoldDB" id="A0A5J9UYJ9"/>
<sequence length="77" mass="8519">MLLRACHRSWMTLGDREIIKYCDVCSYKKTPPPTLGGIRMGPTVTELPCAKNRDPDVSDTVLLTSSEEMSNLSISGM</sequence>
<reference evidence="1 2" key="1">
    <citation type="journal article" date="2019" name="Sci. Rep.">
        <title>A high-quality genome of Eragrostis curvula grass provides insights into Poaceae evolution and supports new strategies to enhance forage quality.</title>
        <authorList>
            <person name="Carballo J."/>
            <person name="Santos B.A.C.M."/>
            <person name="Zappacosta D."/>
            <person name="Garbus I."/>
            <person name="Selva J.P."/>
            <person name="Gallo C.A."/>
            <person name="Diaz A."/>
            <person name="Albertini E."/>
            <person name="Caccamo M."/>
            <person name="Echenique V."/>
        </authorList>
    </citation>
    <scope>NUCLEOTIDE SEQUENCE [LARGE SCALE GENOMIC DNA]</scope>
    <source>
        <strain evidence="2">cv. Victoria</strain>
        <tissue evidence="1">Leaf</tissue>
    </source>
</reference>
<protein>
    <submittedName>
        <fullName evidence="1">Uncharacterized protein</fullName>
    </submittedName>
</protein>
<keyword evidence="2" id="KW-1185">Reference proteome</keyword>